<protein>
    <submittedName>
        <fullName evidence="2">Uncharacterized protein</fullName>
    </submittedName>
</protein>
<name>A0A538TCT1_UNCEI</name>
<feature type="region of interest" description="Disordered" evidence="1">
    <location>
        <begin position="190"/>
        <end position="210"/>
    </location>
</feature>
<dbReference type="EMBL" id="VBOX01000101">
    <property type="protein sequence ID" value="TMQ61462.1"/>
    <property type="molecule type" value="Genomic_DNA"/>
</dbReference>
<evidence type="ECO:0000313" key="2">
    <source>
        <dbReference type="EMBL" id="TMQ61462.1"/>
    </source>
</evidence>
<accession>A0A538TCT1</accession>
<dbReference type="NCBIfam" id="NF047450">
    <property type="entry name" value="post-PEP-CTERM_1"/>
    <property type="match status" value="1"/>
</dbReference>
<sequence>MKGLPTIPRVVWPVAASLVAGILLGLPSSTRETPVASAPTAQLERVRTSDAPAATATAPARRVQEPGPASASSGPIDAGAGSDRGGPPHAAERPAVGGMVVGIDPETGELGMPTREQWNELSDQERQRLEHSSAGLVEVHHPDGSVSVDLQGRFQEFVTVRIGPDGKLRFQCVDGAENAERALKAPILGPAEIAPAKSTPAPPRAESEER</sequence>
<feature type="region of interest" description="Disordered" evidence="1">
    <location>
        <begin position="26"/>
        <end position="112"/>
    </location>
</feature>
<evidence type="ECO:0000313" key="3">
    <source>
        <dbReference type="Proteomes" id="UP000317366"/>
    </source>
</evidence>
<dbReference type="AlphaFoldDB" id="A0A538TCT1"/>
<proteinExistence type="predicted"/>
<organism evidence="2 3">
    <name type="scientific">Eiseniibacteriota bacterium</name>
    <dbReference type="NCBI Taxonomy" id="2212470"/>
    <lineage>
        <taxon>Bacteria</taxon>
        <taxon>Candidatus Eiseniibacteriota</taxon>
    </lineage>
</organism>
<evidence type="ECO:0000256" key="1">
    <source>
        <dbReference type="SAM" id="MobiDB-lite"/>
    </source>
</evidence>
<feature type="compositionally biased region" description="Low complexity" evidence="1">
    <location>
        <begin position="51"/>
        <end position="61"/>
    </location>
</feature>
<dbReference type="Proteomes" id="UP000317366">
    <property type="component" value="Unassembled WGS sequence"/>
</dbReference>
<comment type="caution">
    <text evidence="2">The sequence shown here is derived from an EMBL/GenBank/DDBJ whole genome shotgun (WGS) entry which is preliminary data.</text>
</comment>
<gene>
    <name evidence="2" type="ORF">E6K77_10200</name>
</gene>
<reference evidence="2 3" key="1">
    <citation type="journal article" date="2019" name="Nat. Microbiol.">
        <title>Mediterranean grassland soil C-N compound turnover is dependent on rainfall and depth, and is mediated by genomically divergent microorganisms.</title>
        <authorList>
            <person name="Diamond S."/>
            <person name="Andeer P.F."/>
            <person name="Li Z."/>
            <person name="Crits-Christoph A."/>
            <person name="Burstein D."/>
            <person name="Anantharaman K."/>
            <person name="Lane K.R."/>
            <person name="Thomas B.C."/>
            <person name="Pan C."/>
            <person name="Northen T.R."/>
            <person name="Banfield J.F."/>
        </authorList>
    </citation>
    <scope>NUCLEOTIDE SEQUENCE [LARGE SCALE GENOMIC DNA]</scope>
    <source>
        <strain evidence="2">WS_7</strain>
    </source>
</reference>